<keyword evidence="1" id="KW-1133">Transmembrane helix</keyword>
<dbReference type="OrthoDB" id="9760528at2"/>
<keyword evidence="1" id="KW-0812">Transmembrane</keyword>
<reference evidence="2 3" key="1">
    <citation type="submission" date="2019-02" db="EMBL/GenBank/DDBJ databases">
        <title>Bacterial novel species Emticicia sp. 17J42-9 isolated from soil.</title>
        <authorList>
            <person name="Jung H.-Y."/>
        </authorList>
    </citation>
    <scope>NUCLEOTIDE SEQUENCE [LARGE SCALE GENOMIC DNA]</scope>
    <source>
        <strain evidence="2 3">17J42-9</strain>
    </source>
</reference>
<accession>A0A4Q5M4I8</accession>
<evidence type="ECO:0000256" key="1">
    <source>
        <dbReference type="SAM" id="Phobius"/>
    </source>
</evidence>
<evidence type="ECO:0000313" key="2">
    <source>
        <dbReference type="EMBL" id="RYU97252.1"/>
    </source>
</evidence>
<dbReference type="AlphaFoldDB" id="A0A4Q5M4I8"/>
<dbReference type="Proteomes" id="UP000293162">
    <property type="component" value="Unassembled WGS sequence"/>
</dbReference>
<dbReference type="PANTHER" id="PTHR30386">
    <property type="entry name" value="MEMBRANE FUSION SUBUNIT OF EMRAB-TOLC MULTIDRUG EFFLUX PUMP"/>
    <property type="match status" value="1"/>
</dbReference>
<dbReference type="Gene3D" id="2.40.50.100">
    <property type="match status" value="1"/>
</dbReference>
<comment type="caution">
    <text evidence="2">The sequence shown here is derived from an EMBL/GenBank/DDBJ whole genome shotgun (WGS) entry which is preliminary data.</text>
</comment>
<protein>
    <submittedName>
        <fullName evidence="2">HlyD family efflux transporter periplasmic adaptor subunit</fullName>
    </submittedName>
</protein>
<feature type="transmembrane region" description="Helical" evidence="1">
    <location>
        <begin position="34"/>
        <end position="51"/>
    </location>
</feature>
<name>A0A4Q5M4I8_9BACT</name>
<proteinExistence type="predicted"/>
<gene>
    <name evidence="2" type="ORF">EWM59_02915</name>
</gene>
<sequence>MKFIDTVFEEEDLTKQPKSFRDIYFIDRRSNVKAWAFGLLGLLILAAFLPWTQNIKSRGKVTTLRQEQRQQGVYSAITGKVVQWYVKEGDMIKQGDTIARLQEVKVEYLDPNLIERTRQQITAKELANENYLSKANTADEQTKAMEAAQRLKIAQINNKIAQTKAKIQADSMDMLAARNEFAIASEQLKRQKQLYDQGLVSLTQYEQRNQAFQNSLAKRTGSEIKFMNSKQDLINLSLELNTVNQEYIEKISKTRGERYQSLSQIASGDADIAKLENQYSSYRLRNELYYVIAPQSGQVTRANKAGIGEIVKEGEELAQIVPDQSAMAIEIFVKPLDITLLQPGRKVNVIFDGFPAIVFSGWPTQSYGTFRGVITAISNNVDAASGNFRVLVKPDPNERPWPNGLRLGTATDTFILLKDVPLGYEVWRNINGFPPEYYIEQDASKTAKK</sequence>
<organism evidence="2 3">
    <name type="scientific">Emticicia agri</name>
    <dbReference type="NCBI Taxonomy" id="2492393"/>
    <lineage>
        <taxon>Bacteria</taxon>
        <taxon>Pseudomonadati</taxon>
        <taxon>Bacteroidota</taxon>
        <taxon>Cytophagia</taxon>
        <taxon>Cytophagales</taxon>
        <taxon>Leadbetterellaceae</taxon>
        <taxon>Emticicia</taxon>
    </lineage>
</organism>
<evidence type="ECO:0000313" key="3">
    <source>
        <dbReference type="Proteomes" id="UP000293162"/>
    </source>
</evidence>
<dbReference type="PRINTS" id="PR01490">
    <property type="entry name" value="RTXTOXIND"/>
</dbReference>
<dbReference type="SUPFAM" id="SSF51230">
    <property type="entry name" value="Single hybrid motif"/>
    <property type="match status" value="1"/>
</dbReference>
<dbReference type="RefSeq" id="WP_130019447.1">
    <property type="nucleotide sequence ID" value="NZ_SEWF01000003.1"/>
</dbReference>
<dbReference type="InterPro" id="IPR011053">
    <property type="entry name" value="Single_hybrid_motif"/>
</dbReference>
<dbReference type="Gene3D" id="2.40.30.170">
    <property type="match status" value="1"/>
</dbReference>
<dbReference type="InterPro" id="IPR050739">
    <property type="entry name" value="MFP"/>
</dbReference>
<dbReference type="PANTHER" id="PTHR30386:SF18">
    <property type="entry name" value="INNER MEMBRANE PROTEIN YIAV-RELATED"/>
    <property type="match status" value="1"/>
</dbReference>
<keyword evidence="3" id="KW-1185">Reference proteome</keyword>
<keyword evidence="1" id="KW-0472">Membrane</keyword>
<dbReference type="EMBL" id="SEWF01000003">
    <property type="protein sequence ID" value="RYU97252.1"/>
    <property type="molecule type" value="Genomic_DNA"/>
</dbReference>